<evidence type="ECO:0000256" key="1">
    <source>
        <dbReference type="ARBA" id="ARBA00007689"/>
    </source>
</evidence>
<comment type="similarity">
    <text evidence="1">Belongs to the YciI family.</text>
</comment>
<feature type="domain" description="YCII-related" evidence="2">
    <location>
        <begin position="20"/>
        <end position="111"/>
    </location>
</feature>
<dbReference type="Proteomes" id="UP001596111">
    <property type="component" value="Unassembled WGS sequence"/>
</dbReference>
<dbReference type="PANTHER" id="PTHR35174">
    <property type="entry name" value="BLL7171 PROTEIN-RELATED"/>
    <property type="match status" value="1"/>
</dbReference>
<evidence type="ECO:0000313" key="3">
    <source>
        <dbReference type="EMBL" id="MFC5579693.1"/>
    </source>
</evidence>
<dbReference type="Gene3D" id="3.30.70.1060">
    <property type="entry name" value="Dimeric alpha+beta barrel"/>
    <property type="match status" value="1"/>
</dbReference>
<dbReference type="InterPro" id="IPR011008">
    <property type="entry name" value="Dimeric_a/b-barrel"/>
</dbReference>
<name>A0ABW0SS40_9GAMM</name>
<gene>
    <name evidence="3" type="ORF">ACFPPB_00990</name>
</gene>
<reference evidence="4" key="1">
    <citation type="journal article" date="2019" name="Int. J. Syst. Evol. Microbiol.">
        <title>The Global Catalogue of Microorganisms (GCM) 10K type strain sequencing project: providing services to taxonomists for standard genome sequencing and annotation.</title>
        <authorList>
            <consortium name="The Broad Institute Genomics Platform"/>
            <consortium name="The Broad Institute Genome Sequencing Center for Infectious Disease"/>
            <person name="Wu L."/>
            <person name="Ma J."/>
        </authorList>
    </citation>
    <scope>NUCLEOTIDE SEQUENCE [LARGE SCALE GENOMIC DNA]</scope>
    <source>
        <strain evidence="4">CGMCC 1.13587</strain>
    </source>
</reference>
<sequence>MNQKEDPLSEYLVLSRGQWDKDASREDIQDAIDRFYAWYDRLLGEGRMGVGKRLAREGKVVSRRATMDGPFAEAKEVVGGYWFILANSLDEAACIAAENPCLAYGLVCEVRPIDPARGSAYALTNETPT</sequence>
<dbReference type="EMBL" id="JBHSNG010000001">
    <property type="protein sequence ID" value="MFC5579693.1"/>
    <property type="molecule type" value="Genomic_DNA"/>
</dbReference>
<organism evidence="3 4">
    <name type="scientific">Rhodanobacter terrae</name>
    <dbReference type="NCBI Taxonomy" id="418647"/>
    <lineage>
        <taxon>Bacteria</taxon>
        <taxon>Pseudomonadati</taxon>
        <taxon>Pseudomonadota</taxon>
        <taxon>Gammaproteobacteria</taxon>
        <taxon>Lysobacterales</taxon>
        <taxon>Rhodanobacteraceae</taxon>
        <taxon>Rhodanobacter</taxon>
    </lineage>
</organism>
<evidence type="ECO:0000259" key="2">
    <source>
        <dbReference type="Pfam" id="PF03795"/>
    </source>
</evidence>
<dbReference type="RefSeq" id="WP_377323492.1">
    <property type="nucleotide sequence ID" value="NZ_JBHSNG010000001.1"/>
</dbReference>
<proteinExistence type="inferred from homology"/>
<dbReference type="PANTHER" id="PTHR35174:SF3">
    <property type="entry name" value="BLL7171 PROTEIN"/>
    <property type="match status" value="1"/>
</dbReference>
<evidence type="ECO:0000313" key="4">
    <source>
        <dbReference type="Proteomes" id="UP001596111"/>
    </source>
</evidence>
<accession>A0ABW0SS40</accession>
<comment type="caution">
    <text evidence="3">The sequence shown here is derived from an EMBL/GenBank/DDBJ whole genome shotgun (WGS) entry which is preliminary data.</text>
</comment>
<dbReference type="Pfam" id="PF03795">
    <property type="entry name" value="YCII"/>
    <property type="match status" value="1"/>
</dbReference>
<keyword evidence="4" id="KW-1185">Reference proteome</keyword>
<protein>
    <submittedName>
        <fullName evidence="3">YciI family protein</fullName>
    </submittedName>
</protein>
<dbReference type="InterPro" id="IPR005545">
    <property type="entry name" value="YCII"/>
</dbReference>
<dbReference type="SUPFAM" id="SSF54909">
    <property type="entry name" value="Dimeric alpha+beta barrel"/>
    <property type="match status" value="1"/>
</dbReference>